<dbReference type="Proteomes" id="UP000318199">
    <property type="component" value="Unassembled WGS sequence"/>
</dbReference>
<dbReference type="GO" id="GO:0016765">
    <property type="term" value="F:transferase activity, transferring alkyl or aryl (other than methyl) groups"/>
    <property type="evidence" value="ECO:0007669"/>
    <property type="project" value="InterPro"/>
</dbReference>
<evidence type="ECO:0000256" key="6">
    <source>
        <dbReference type="SAM" id="MobiDB-lite"/>
    </source>
</evidence>
<keyword evidence="9" id="KW-1185">Reference proteome</keyword>
<feature type="transmembrane region" description="Helical" evidence="7">
    <location>
        <begin position="304"/>
        <end position="326"/>
    </location>
</feature>
<evidence type="ECO:0000256" key="4">
    <source>
        <dbReference type="ARBA" id="ARBA00022989"/>
    </source>
</evidence>
<dbReference type="PANTHER" id="PTHR11048:SF5">
    <property type="entry name" value="DECAPRENYL-PHOSPHATE PHOSPHORIBOSYLTRANSFERASE"/>
    <property type="match status" value="1"/>
</dbReference>
<evidence type="ECO:0000256" key="1">
    <source>
        <dbReference type="ARBA" id="ARBA00004141"/>
    </source>
</evidence>
<dbReference type="SUPFAM" id="SSF56784">
    <property type="entry name" value="HAD-like"/>
    <property type="match status" value="1"/>
</dbReference>
<evidence type="ECO:0000256" key="3">
    <source>
        <dbReference type="ARBA" id="ARBA00022692"/>
    </source>
</evidence>
<dbReference type="GO" id="GO:0005886">
    <property type="term" value="C:plasma membrane"/>
    <property type="evidence" value="ECO:0007669"/>
    <property type="project" value="TreeGrafter"/>
</dbReference>
<feature type="transmembrane region" description="Helical" evidence="7">
    <location>
        <begin position="439"/>
        <end position="456"/>
    </location>
</feature>
<feature type="region of interest" description="Disordered" evidence="6">
    <location>
        <begin position="1"/>
        <end position="22"/>
    </location>
</feature>
<dbReference type="CDD" id="cd13963">
    <property type="entry name" value="PT_UbiA_2"/>
    <property type="match status" value="1"/>
</dbReference>
<dbReference type="Pfam" id="PF12710">
    <property type="entry name" value="HAD"/>
    <property type="match status" value="1"/>
</dbReference>
<keyword evidence="5 7" id="KW-0472">Membrane</keyword>
<dbReference type="InterPro" id="IPR039653">
    <property type="entry name" value="Prenyltransferase"/>
</dbReference>
<protein>
    <submittedName>
        <fullName evidence="8">UbiA family prenyltransferase</fullName>
    </submittedName>
</protein>
<comment type="subcellular location">
    <subcellularLocation>
        <location evidence="1">Membrane</location>
        <topology evidence="1">Multi-pass membrane protein</topology>
    </subcellularLocation>
</comment>
<feature type="transmembrane region" description="Helical" evidence="7">
    <location>
        <begin position="407"/>
        <end position="427"/>
    </location>
</feature>
<keyword evidence="8" id="KW-0808">Transferase</keyword>
<dbReference type="OrthoDB" id="9803632at2"/>
<evidence type="ECO:0000256" key="7">
    <source>
        <dbReference type="SAM" id="Phobius"/>
    </source>
</evidence>
<evidence type="ECO:0000256" key="2">
    <source>
        <dbReference type="ARBA" id="ARBA00022475"/>
    </source>
</evidence>
<dbReference type="Pfam" id="PF01040">
    <property type="entry name" value="UbiA"/>
    <property type="match status" value="1"/>
</dbReference>
<dbReference type="InterPro" id="IPR000537">
    <property type="entry name" value="UbiA_prenyltransferase"/>
</dbReference>
<comment type="caution">
    <text evidence="8">The sequence shown here is derived from an EMBL/GenBank/DDBJ whole genome shotgun (WGS) entry which is preliminary data.</text>
</comment>
<dbReference type="InterPro" id="IPR036412">
    <property type="entry name" value="HAD-like_sf"/>
</dbReference>
<dbReference type="Gene3D" id="3.40.50.1000">
    <property type="entry name" value="HAD superfamily/HAD-like"/>
    <property type="match status" value="1"/>
</dbReference>
<accession>A0A562ZQH7</accession>
<dbReference type="PANTHER" id="PTHR11048">
    <property type="entry name" value="PRENYLTRANSFERASES"/>
    <property type="match status" value="1"/>
</dbReference>
<feature type="transmembrane region" description="Helical" evidence="7">
    <location>
        <begin position="280"/>
        <end position="298"/>
    </location>
</feature>
<keyword evidence="4 7" id="KW-1133">Transmembrane helix</keyword>
<organism evidence="8 9">
    <name type="scientific">Caenimonas sedimenti</name>
    <dbReference type="NCBI Taxonomy" id="2596921"/>
    <lineage>
        <taxon>Bacteria</taxon>
        <taxon>Pseudomonadati</taxon>
        <taxon>Pseudomonadota</taxon>
        <taxon>Betaproteobacteria</taxon>
        <taxon>Burkholderiales</taxon>
        <taxon>Comamonadaceae</taxon>
        <taxon>Caenimonas</taxon>
    </lineage>
</organism>
<proteinExistence type="predicted"/>
<dbReference type="InterPro" id="IPR044878">
    <property type="entry name" value="UbiA_sf"/>
</dbReference>
<dbReference type="GO" id="GO:0009247">
    <property type="term" value="P:glycolipid biosynthetic process"/>
    <property type="evidence" value="ECO:0007669"/>
    <property type="project" value="TreeGrafter"/>
</dbReference>
<dbReference type="NCBIfam" id="NF006088">
    <property type="entry name" value="PRK08238.1"/>
    <property type="match status" value="1"/>
</dbReference>
<feature type="transmembrane region" description="Helical" evidence="7">
    <location>
        <begin position="360"/>
        <end position="378"/>
    </location>
</feature>
<feature type="compositionally biased region" description="Pro residues" evidence="6">
    <location>
        <begin position="1"/>
        <end position="20"/>
    </location>
</feature>
<reference evidence="8 9" key="1">
    <citation type="submission" date="2019-07" db="EMBL/GenBank/DDBJ databases">
        <title>Caenimonas sedimenti sp. nov., isolated from activated sludge.</title>
        <authorList>
            <person name="Xu J."/>
        </authorList>
    </citation>
    <scope>NUCLEOTIDE SEQUENCE [LARGE SCALE GENOMIC DNA]</scope>
    <source>
        <strain evidence="8 9">HX-9-20</strain>
    </source>
</reference>
<name>A0A562ZQH7_9BURK</name>
<keyword evidence="3 7" id="KW-0812">Transmembrane</keyword>
<gene>
    <name evidence="8" type="ORF">FN976_13340</name>
</gene>
<dbReference type="EMBL" id="VOBQ01000011">
    <property type="protein sequence ID" value="TWO70545.1"/>
    <property type="molecule type" value="Genomic_DNA"/>
</dbReference>
<dbReference type="Gene3D" id="1.10.357.140">
    <property type="entry name" value="UbiA prenyltransferase"/>
    <property type="match status" value="1"/>
</dbReference>
<sequence length="496" mass="54353">MALSPPAPLDSSTVPPPPTVVPAAEPPLVVDLDGTLIRTDMLHESSVRLFRDAPLATLRIPGWLAAGKAVLKRELAERTPFDAAVLPYNTELLAWLGEQHRAGRRLVLCTATDDKLAREIAAHCGIFDEVLASDGTTNLDGQRKAEALVRRFGAGGFDYAGNATVDLAVWPHARRAIVVNARPSVLAGAQACCAVEKVFPSLPVTTWTWVKLVRAHQWLKNALLFAPLFAAHQVDNLDAWVHLLLAFAAFSLCASSVYVANDLMDLESDRHHPRKRARPFAAGTVQIWVGVLLVPLLATASLALALLVNLEFLGWLAIYFALTWAYSWRLKRVVLVDCLTLAGLYTLRVVAGAAAASLALSFWLLAFSGFLFLSLAFVKRYAELQAQAAEGRTHAHGRAYLTSDAPLIQVLGIVSGYTAVVVLALYLNTVLRFYARPEFVWATVPIMVWWVSWMWLRAFRGDMHDDPLVFAFRDKASVAAGVLFGAVLFLGTSWPW</sequence>
<feature type="transmembrane region" description="Helical" evidence="7">
    <location>
        <begin position="476"/>
        <end position="494"/>
    </location>
</feature>
<evidence type="ECO:0000313" key="8">
    <source>
        <dbReference type="EMBL" id="TWO70545.1"/>
    </source>
</evidence>
<keyword evidence="2" id="KW-1003">Cell membrane</keyword>
<evidence type="ECO:0000256" key="5">
    <source>
        <dbReference type="ARBA" id="ARBA00023136"/>
    </source>
</evidence>
<dbReference type="InterPro" id="IPR023214">
    <property type="entry name" value="HAD_sf"/>
</dbReference>
<dbReference type="AlphaFoldDB" id="A0A562ZQH7"/>
<evidence type="ECO:0000313" key="9">
    <source>
        <dbReference type="Proteomes" id="UP000318199"/>
    </source>
</evidence>
<feature type="transmembrane region" description="Helical" evidence="7">
    <location>
        <begin position="239"/>
        <end position="260"/>
    </location>
</feature>